<organism evidence="1 2">
    <name type="scientific">[Roseibacterium] beibuensis</name>
    <dbReference type="NCBI Taxonomy" id="1193142"/>
    <lineage>
        <taxon>Bacteria</taxon>
        <taxon>Pseudomonadati</taxon>
        <taxon>Pseudomonadota</taxon>
        <taxon>Alphaproteobacteria</taxon>
        <taxon>Rhodobacterales</taxon>
        <taxon>Roseobacteraceae</taxon>
        <taxon>Roseicyclus</taxon>
    </lineage>
</organism>
<dbReference type="EMBL" id="BAABHW010000002">
    <property type="protein sequence ID" value="GAA5074955.1"/>
    <property type="molecule type" value="Genomic_DNA"/>
</dbReference>
<sequence length="112" mass="12039">MSRGADTLAVVRDLLSAQRTALRSGDYGGLDRIGARLERALSNLGPPIDRDALMLVRQEAARTADLIRAAQAGLARARSDMGARRDVSLSTYDAYGRRSNVAAAPGRTLSRR</sequence>
<dbReference type="Proteomes" id="UP001499910">
    <property type="component" value="Unassembled WGS sequence"/>
</dbReference>
<evidence type="ECO:0000313" key="2">
    <source>
        <dbReference type="Proteomes" id="UP001499910"/>
    </source>
</evidence>
<evidence type="ECO:0008006" key="3">
    <source>
        <dbReference type="Google" id="ProtNLM"/>
    </source>
</evidence>
<protein>
    <recommendedName>
        <fullName evidence="3">FlgN protein</fullName>
    </recommendedName>
</protein>
<keyword evidence="2" id="KW-1185">Reference proteome</keyword>
<comment type="caution">
    <text evidence="1">The sequence shown here is derived from an EMBL/GenBank/DDBJ whole genome shotgun (WGS) entry which is preliminary data.</text>
</comment>
<dbReference type="RefSeq" id="WP_259553876.1">
    <property type="nucleotide sequence ID" value="NZ_BAABHW010000002.1"/>
</dbReference>
<evidence type="ECO:0000313" key="1">
    <source>
        <dbReference type="EMBL" id="GAA5074955.1"/>
    </source>
</evidence>
<name>A0ABP9LGN6_9RHOB</name>
<accession>A0ABP9LGN6</accession>
<proteinExistence type="predicted"/>
<reference evidence="2" key="1">
    <citation type="journal article" date="2019" name="Int. J. Syst. Evol. Microbiol.">
        <title>The Global Catalogue of Microorganisms (GCM) 10K type strain sequencing project: providing services to taxonomists for standard genome sequencing and annotation.</title>
        <authorList>
            <consortium name="The Broad Institute Genomics Platform"/>
            <consortium name="The Broad Institute Genome Sequencing Center for Infectious Disease"/>
            <person name="Wu L."/>
            <person name="Ma J."/>
        </authorList>
    </citation>
    <scope>NUCLEOTIDE SEQUENCE [LARGE SCALE GENOMIC DNA]</scope>
    <source>
        <strain evidence="2">JCM 18015</strain>
    </source>
</reference>
<gene>
    <name evidence="1" type="ORF">GCM10023209_22550</name>
</gene>